<reference evidence="7" key="1">
    <citation type="submission" date="2021-06" db="EMBL/GenBank/DDBJ databases">
        <title>Complete genome sequence of Nocardioides sp. G188.</title>
        <authorList>
            <person name="Im W.-T."/>
        </authorList>
    </citation>
    <scope>NUCLEOTIDE SEQUENCE</scope>
    <source>
        <strain evidence="7">G188</strain>
    </source>
</reference>
<evidence type="ECO:0000256" key="4">
    <source>
        <dbReference type="ARBA" id="ARBA00022989"/>
    </source>
</evidence>
<dbReference type="PANTHER" id="PTHR40277">
    <property type="entry name" value="BLL5419 PROTEIN"/>
    <property type="match status" value="1"/>
</dbReference>
<evidence type="ECO:0000256" key="6">
    <source>
        <dbReference type="SAM" id="Phobius"/>
    </source>
</evidence>
<feature type="transmembrane region" description="Helical" evidence="6">
    <location>
        <begin position="140"/>
        <end position="159"/>
    </location>
</feature>
<evidence type="ECO:0000256" key="2">
    <source>
        <dbReference type="ARBA" id="ARBA00022475"/>
    </source>
</evidence>
<feature type="transmembrane region" description="Helical" evidence="6">
    <location>
        <begin position="26"/>
        <end position="47"/>
    </location>
</feature>
<dbReference type="KEGG" id="nps:KRR39_23810"/>
<feature type="transmembrane region" description="Helical" evidence="6">
    <location>
        <begin position="179"/>
        <end position="197"/>
    </location>
</feature>
<evidence type="ECO:0000256" key="5">
    <source>
        <dbReference type="ARBA" id="ARBA00023136"/>
    </source>
</evidence>
<feature type="transmembrane region" description="Helical" evidence="6">
    <location>
        <begin position="209"/>
        <end position="229"/>
    </location>
</feature>
<keyword evidence="8" id="KW-1185">Reference proteome</keyword>
<evidence type="ECO:0000256" key="1">
    <source>
        <dbReference type="ARBA" id="ARBA00004651"/>
    </source>
</evidence>
<keyword evidence="4 6" id="KW-1133">Transmembrane helix</keyword>
<keyword evidence="5 6" id="KW-0472">Membrane</keyword>
<protein>
    <submittedName>
        <fullName evidence="7">Flippase-like domain-containing protein</fullName>
    </submittedName>
</protein>
<name>A0A975T3K2_9ACTN</name>
<dbReference type="InterPro" id="IPR022791">
    <property type="entry name" value="L-PG_synthase/AglD"/>
</dbReference>
<feature type="transmembrane region" description="Helical" evidence="6">
    <location>
        <begin position="249"/>
        <end position="274"/>
    </location>
</feature>
<comment type="subcellular location">
    <subcellularLocation>
        <location evidence="1">Cell membrane</location>
        <topology evidence="1">Multi-pass membrane protein</topology>
    </subcellularLocation>
</comment>
<dbReference type="EMBL" id="CP077062">
    <property type="protein sequence ID" value="QWZ10767.1"/>
    <property type="molecule type" value="Genomic_DNA"/>
</dbReference>
<dbReference type="Proteomes" id="UP000683575">
    <property type="component" value="Chromosome"/>
</dbReference>
<sequence length="288" mass="28993">MAGAGVLVLLVARVGAGPFVDGLRALDAWAVGAASAVTVATTVCGAWRWRLVAAGLGLDLPLRTAVAASYRAQLLNTTLPGGVVGDVHRGVRHGREVRATGRALRAVAWERVAGQVTQGAVAVVVLLVLPSPVRSSMPRVLLVAVAAAAVGLLVVRVAVPVLRTDLHALATRGSPLGVALLSGLAVVGHLAVFWVAARTAGVPASPVRLLPLALLVLLAMAVPTNVAGWGPREGVAAWAFSAAGLGASAGVATAVTYGVLVLVASLPGVVVLVVDSLHRHVELEAARG</sequence>
<keyword evidence="2" id="KW-1003">Cell membrane</keyword>
<proteinExistence type="predicted"/>
<dbReference type="GO" id="GO:0005886">
    <property type="term" value="C:plasma membrane"/>
    <property type="evidence" value="ECO:0007669"/>
    <property type="project" value="UniProtKB-SubCell"/>
</dbReference>
<dbReference type="AlphaFoldDB" id="A0A975T3K2"/>
<dbReference type="Pfam" id="PF03706">
    <property type="entry name" value="LPG_synthase_TM"/>
    <property type="match status" value="1"/>
</dbReference>
<gene>
    <name evidence="7" type="ORF">KRR39_23810</name>
</gene>
<accession>A0A975T3K2</accession>
<evidence type="ECO:0000256" key="3">
    <source>
        <dbReference type="ARBA" id="ARBA00022692"/>
    </source>
</evidence>
<organism evidence="7 8">
    <name type="scientific">Nocardioides panacis</name>
    <dbReference type="NCBI Taxonomy" id="2849501"/>
    <lineage>
        <taxon>Bacteria</taxon>
        <taxon>Bacillati</taxon>
        <taxon>Actinomycetota</taxon>
        <taxon>Actinomycetes</taxon>
        <taxon>Propionibacteriales</taxon>
        <taxon>Nocardioidaceae</taxon>
        <taxon>Nocardioides</taxon>
    </lineage>
</organism>
<dbReference type="PANTHER" id="PTHR40277:SF1">
    <property type="entry name" value="BLL5419 PROTEIN"/>
    <property type="match status" value="1"/>
</dbReference>
<keyword evidence="3 6" id="KW-0812">Transmembrane</keyword>
<evidence type="ECO:0000313" key="8">
    <source>
        <dbReference type="Proteomes" id="UP000683575"/>
    </source>
</evidence>
<evidence type="ECO:0000313" key="7">
    <source>
        <dbReference type="EMBL" id="QWZ10767.1"/>
    </source>
</evidence>